<feature type="domain" description="Glycosyl hydrolase family 95 catalytic" evidence="2">
    <location>
        <begin position="500"/>
        <end position="663"/>
    </location>
</feature>
<evidence type="ECO:0000256" key="1">
    <source>
        <dbReference type="SAM" id="SignalP"/>
    </source>
</evidence>
<gene>
    <name evidence="3" type="ORF">D0Y96_16565</name>
</gene>
<dbReference type="Proteomes" id="UP000264702">
    <property type="component" value="Unassembled WGS sequence"/>
</dbReference>
<feature type="chain" id="PRO_5016630106" description="Glycosyl hydrolase family 95 catalytic domain-containing protein" evidence="1">
    <location>
        <begin position="24"/>
        <end position="857"/>
    </location>
</feature>
<dbReference type="EMBL" id="QVQT01000006">
    <property type="protein sequence ID" value="RFU15298.1"/>
    <property type="molecule type" value="Genomic_DNA"/>
</dbReference>
<dbReference type="Pfam" id="PF10518">
    <property type="entry name" value="TAT_signal"/>
    <property type="match status" value="1"/>
</dbReference>
<dbReference type="PROSITE" id="PS51318">
    <property type="entry name" value="TAT"/>
    <property type="match status" value="1"/>
</dbReference>
<sequence length="857" mass="95186">MKRRNFLKASLAAGAAASMPRFVADALSGVSSPHPSPSASIESSTLPWQREISLREAAGSVVLQNRLDPANPLPDSGEYFGGPSMSINNLKMRTTIWGPAYRVTISLNKNNVWDRRLNVRALESPTLQEITAGAFSPANADYIGRSAQSQRPRDLGYLLPKGGTYDPYRQPIEYPFPCMKPVGQIILGIDALEGADAPQVTQSCANGLVKLHIEKGAASAGIEYILGMTSNTYAVRGTCSGIDQPVSLRLYRHRDTAHMAYMSADGKTYTKPEAAPDKAFNGPIDPPSSGKSGRYFWIHQRLPAEKTFPQGFEYVLMGVLLSPQHATLDAVQDQTGLGTPPPNAEIAAAPGAAATATFIPGAGGKFEALVTIVTSMDGPHLLTLAQKRLEEAQAKGFDGIVQENTDWWNRFYDQRENGRIFHGTTGSACSDNVKAIYRSYTDSHGGGTKTDMRQFECSASYAFPERDIQLWTSAPCYNEIFYTGRFVQNWGDSEDMWKQIIWHWTAAAEENARHIFNLPGMYLVHGYLPPIKADKYIHTTITLEFCMDTMAQIVKPSWDEWDYGGDIRVLRDECYPIMRRMALFYAAYAHKGDDGRYHIVPCMEAEKWGFYPKFSHNKDIISSLCMFRWGLSRAADAAELLGVDEDLRRHWREIAERIAPYPVWQGTGGPEFTDIEGIEPIYLHDDHFGEAAFYPTLLADEVNLDSPQEQRESMLRSIQSMREASTSAPTSLLLGVEQEGRNSHRQKSEEAEMLLNSRSGRVHLFPVVGPEEEVAFRNFQARGGFLVSACRDAGGVSHVEIHSRRNIPCRLMNPWPGKQVTVRDKETAAPVPAKLDTANGECLVFSTHPGRTYLVHI</sequence>
<dbReference type="InterPro" id="IPR019546">
    <property type="entry name" value="TAT_signal_bac_arc"/>
</dbReference>
<name>A0A372IK84_9BACT</name>
<comment type="caution">
    <text evidence="3">The sequence shown here is derived from an EMBL/GenBank/DDBJ whole genome shotgun (WGS) entry which is preliminary data.</text>
</comment>
<dbReference type="SUPFAM" id="SSF48208">
    <property type="entry name" value="Six-hairpin glycosidases"/>
    <property type="match status" value="1"/>
</dbReference>
<proteinExistence type="predicted"/>
<dbReference type="InterPro" id="IPR012341">
    <property type="entry name" value="6hp_glycosidase-like_sf"/>
</dbReference>
<dbReference type="OrthoDB" id="9802600at2"/>
<feature type="signal peptide" evidence="1">
    <location>
        <begin position="1"/>
        <end position="23"/>
    </location>
</feature>
<evidence type="ECO:0000313" key="4">
    <source>
        <dbReference type="Proteomes" id="UP000264702"/>
    </source>
</evidence>
<dbReference type="PANTHER" id="PTHR31084:SF0">
    <property type="entry name" value="ALPHA-L-FUCOSIDASE 2"/>
    <property type="match status" value="1"/>
</dbReference>
<keyword evidence="4" id="KW-1185">Reference proteome</keyword>
<evidence type="ECO:0000259" key="2">
    <source>
        <dbReference type="Pfam" id="PF22124"/>
    </source>
</evidence>
<protein>
    <recommendedName>
        <fullName evidence="2">Glycosyl hydrolase family 95 catalytic domain-containing protein</fullName>
    </recommendedName>
</protein>
<dbReference type="Gene3D" id="2.60.40.1180">
    <property type="entry name" value="Golgi alpha-mannosidase II"/>
    <property type="match status" value="1"/>
</dbReference>
<dbReference type="InterPro" id="IPR013780">
    <property type="entry name" value="Glyco_hydro_b"/>
</dbReference>
<dbReference type="RefSeq" id="WP_117302129.1">
    <property type="nucleotide sequence ID" value="NZ_QVQT02000006.1"/>
</dbReference>
<accession>A0A372IK84</accession>
<organism evidence="3 4">
    <name type="scientific">Paracidobacterium acidisoli</name>
    <dbReference type="NCBI Taxonomy" id="2303751"/>
    <lineage>
        <taxon>Bacteria</taxon>
        <taxon>Pseudomonadati</taxon>
        <taxon>Acidobacteriota</taxon>
        <taxon>Terriglobia</taxon>
        <taxon>Terriglobales</taxon>
        <taxon>Acidobacteriaceae</taxon>
        <taxon>Paracidobacterium</taxon>
    </lineage>
</organism>
<dbReference type="InterPro" id="IPR008928">
    <property type="entry name" value="6-hairpin_glycosidase_sf"/>
</dbReference>
<dbReference type="Pfam" id="PF22124">
    <property type="entry name" value="Glyco_hydro_95_cat"/>
    <property type="match status" value="1"/>
</dbReference>
<dbReference type="GO" id="GO:0005975">
    <property type="term" value="P:carbohydrate metabolic process"/>
    <property type="evidence" value="ECO:0007669"/>
    <property type="project" value="InterPro"/>
</dbReference>
<dbReference type="AlphaFoldDB" id="A0A372IK84"/>
<dbReference type="InterPro" id="IPR006311">
    <property type="entry name" value="TAT_signal"/>
</dbReference>
<dbReference type="PANTHER" id="PTHR31084">
    <property type="entry name" value="ALPHA-L-FUCOSIDASE 2"/>
    <property type="match status" value="1"/>
</dbReference>
<reference evidence="3 4" key="1">
    <citation type="submission" date="2018-08" db="EMBL/GenBank/DDBJ databases">
        <title>Acidipila sp. 4G-K13, an acidobacterium isolated from forest soil.</title>
        <authorList>
            <person name="Gao Z.-H."/>
            <person name="Qiu L.-H."/>
        </authorList>
    </citation>
    <scope>NUCLEOTIDE SEQUENCE [LARGE SCALE GENOMIC DNA]</scope>
    <source>
        <strain evidence="3 4">4G-K13</strain>
    </source>
</reference>
<dbReference type="Gene3D" id="1.50.10.10">
    <property type="match status" value="1"/>
</dbReference>
<dbReference type="GO" id="GO:0004560">
    <property type="term" value="F:alpha-L-fucosidase activity"/>
    <property type="evidence" value="ECO:0007669"/>
    <property type="project" value="TreeGrafter"/>
</dbReference>
<dbReference type="InterPro" id="IPR054363">
    <property type="entry name" value="GH95_cat"/>
</dbReference>
<keyword evidence="1" id="KW-0732">Signal</keyword>
<evidence type="ECO:0000313" key="3">
    <source>
        <dbReference type="EMBL" id="RFU15298.1"/>
    </source>
</evidence>